<evidence type="ECO:0000313" key="2">
    <source>
        <dbReference type="EMBL" id="KAF3521956.1"/>
    </source>
</evidence>
<accession>A0A8S9PTN9</accession>
<dbReference type="EMBL" id="QGKX02001347">
    <property type="protein sequence ID" value="KAF3521956.1"/>
    <property type="molecule type" value="Genomic_DNA"/>
</dbReference>
<organism evidence="2 3">
    <name type="scientific">Brassica cretica</name>
    <name type="common">Mustard</name>
    <dbReference type="NCBI Taxonomy" id="69181"/>
    <lineage>
        <taxon>Eukaryota</taxon>
        <taxon>Viridiplantae</taxon>
        <taxon>Streptophyta</taxon>
        <taxon>Embryophyta</taxon>
        <taxon>Tracheophyta</taxon>
        <taxon>Spermatophyta</taxon>
        <taxon>Magnoliopsida</taxon>
        <taxon>eudicotyledons</taxon>
        <taxon>Gunneridae</taxon>
        <taxon>Pentapetalae</taxon>
        <taxon>rosids</taxon>
        <taxon>malvids</taxon>
        <taxon>Brassicales</taxon>
        <taxon>Brassicaceae</taxon>
        <taxon>Brassiceae</taxon>
        <taxon>Brassica</taxon>
    </lineage>
</organism>
<protein>
    <submittedName>
        <fullName evidence="2">Uncharacterized protein</fullName>
    </submittedName>
</protein>
<sequence>MNSSARAQQGYLAEDHNPLLLLRRLLKRSIDPPESRYVSPKGSPFKLDNPKVIVTDGKFPSLPPPPPPQLPPWNQRSARGALTNSSSEKSPSSMVVFNRWVREEGPQTTTRKVGGGESEETSSGHVVGNQAKDRFPKSLVKDR</sequence>
<proteinExistence type="predicted"/>
<gene>
    <name evidence="2" type="ORF">F2Q69_00050071</name>
</gene>
<reference evidence="2" key="1">
    <citation type="submission" date="2019-12" db="EMBL/GenBank/DDBJ databases">
        <title>Genome sequencing and annotation of Brassica cretica.</title>
        <authorList>
            <person name="Studholme D.J."/>
            <person name="Sarris P."/>
        </authorList>
    </citation>
    <scope>NUCLEOTIDE SEQUENCE</scope>
    <source>
        <strain evidence="2">PFS-109/04</strain>
        <tissue evidence="2">Leaf</tissue>
    </source>
</reference>
<feature type="compositionally biased region" description="Pro residues" evidence="1">
    <location>
        <begin position="61"/>
        <end position="71"/>
    </location>
</feature>
<feature type="compositionally biased region" description="Basic and acidic residues" evidence="1">
    <location>
        <begin position="131"/>
        <end position="143"/>
    </location>
</feature>
<evidence type="ECO:0000256" key="1">
    <source>
        <dbReference type="SAM" id="MobiDB-lite"/>
    </source>
</evidence>
<feature type="region of interest" description="Disordered" evidence="1">
    <location>
        <begin position="32"/>
        <end position="143"/>
    </location>
</feature>
<evidence type="ECO:0000313" key="3">
    <source>
        <dbReference type="Proteomes" id="UP000712600"/>
    </source>
</evidence>
<name>A0A8S9PTN9_BRACR</name>
<dbReference type="Proteomes" id="UP000712600">
    <property type="component" value="Unassembled WGS sequence"/>
</dbReference>
<dbReference type="AlphaFoldDB" id="A0A8S9PTN9"/>
<comment type="caution">
    <text evidence="2">The sequence shown here is derived from an EMBL/GenBank/DDBJ whole genome shotgun (WGS) entry which is preliminary data.</text>
</comment>